<comment type="caution">
    <text evidence="2">The sequence shown here is derived from an EMBL/GenBank/DDBJ whole genome shotgun (WGS) entry which is preliminary data.</text>
</comment>
<dbReference type="AlphaFoldDB" id="A0A5N5NB57"/>
<sequence length="102" mass="11222">MPKKLSKTDTKKLTETEKLTETDSKKLTETHIRFTKNLTITDIGHIIPFPTQSLEAFAIPKGEHSKEIGATDTPTQNQSCLQAGQSSPKKGVPKKKMKSPSS</sequence>
<protein>
    <submittedName>
        <fullName evidence="2">Uncharacterized protein</fullName>
    </submittedName>
</protein>
<evidence type="ECO:0000256" key="1">
    <source>
        <dbReference type="SAM" id="MobiDB-lite"/>
    </source>
</evidence>
<feature type="compositionally biased region" description="Polar residues" evidence="1">
    <location>
        <begin position="72"/>
        <end position="85"/>
    </location>
</feature>
<organism evidence="2 3">
    <name type="scientific">Salix brachista</name>
    <dbReference type="NCBI Taxonomy" id="2182728"/>
    <lineage>
        <taxon>Eukaryota</taxon>
        <taxon>Viridiplantae</taxon>
        <taxon>Streptophyta</taxon>
        <taxon>Embryophyta</taxon>
        <taxon>Tracheophyta</taxon>
        <taxon>Spermatophyta</taxon>
        <taxon>Magnoliopsida</taxon>
        <taxon>eudicotyledons</taxon>
        <taxon>Gunneridae</taxon>
        <taxon>Pentapetalae</taxon>
        <taxon>rosids</taxon>
        <taxon>fabids</taxon>
        <taxon>Malpighiales</taxon>
        <taxon>Salicaceae</taxon>
        <taxon>Saliceae</taxon>
        <taxon>Salix</taxon>
    </lineage>
</organism>
<evidence type="ECO:0000313" key="2">
    <source>
        <dbReference type="EMBL" id="KAB5563691.1"/>
    </source>
</evidence>
<reference evidence="3" key="1">
    <citation type="journal article" date="2019" name="Gigascience">
        <title>De novo genome assembly of the endangered Acer yangbiense, a plant species with extremely small populations endemic to Yunnan Province, China.</title>
        <authorList>
            <person name="Yang J."/>
            <person name="Wariss H.M."/>
            <person name="Tao L."/>
            <person name="Zhang R."/>
            <person name="Yun Q."/>
            <person name="Hollingsworth P."/>
            <person name="Dao Z."/>
            <person name="Luo G."/>
            <person name="Guo H."/>
            <person name="Ma Y."/>
            <person name="Sun W."/>
        </authorList>
    </citation>
    <scope>NUCLEOTIDE SEQUENCE [LARGE SCALE GENOMIC DNA]</scope>
    <source>
        <strain evidence="3">cv. br00</strain>
    </source>
</reference>
<feature type="compositionally biased region" description="Basic residues" evidence="1">
    <location>
        <begin position="91"/>
        <end position="102"/>
    </location>
</feature>
<accession>A0A5N5NB57</accession>
<dbReference type="EMBL" id="VDCV01000003">
    <property type="protein sequence ID" value="KAB5563691.1"/>
    <property type="molecule type" value="Genomic_DNA"/>
</dbReference>
<gene>
    <name evidence="2" type="ORF">DKX38_003745</name>
</gene>
<feature type="region of interest" description="Disordered" evidence="1">
    <location>
        <begin position="60"/>
        <end position="102"/>
    </location>
</feature>
<evidence type="ECO:0000313" key="3">
    <source>
        <dbReference type="Proteomes" id="UP000326939"/>
    </source>
</evidence>
<dbReference type="Proteomes" id="UP000326939">
    <property type="component" value="Chromosome 3"/>
</dbReference>
<name>A0A5N5NB57_9ROSI</name>
<keyword evidence="3" id="KW-1185">Reference proteome</keyword>
<proteinExistence type="predicted"/>